<proteinExistence type="inferred from homology"/>
<evidence type="ECO:0000256" key="1">
    <source>
        <dbReference type="ARBA" id="ARBA00004496"/>
    </source>
</evidence>
<evidence type="ECO:0000256" key="9">
    <source>
        <dbReference type="ARBA" id="ARBA00030757"/>
    </source>
</evidence>
<keyword evidence="5" id="KW-0963">Cytoplasm</keyword>
<evidence type="ECO:0000256" key="3">
    <source>
        <dbReference type="ARBA" id="ARBA00011890"/>
    </source>
</evidence>
<keyword evidence="6" id="KW-0489">Methyltransferase</keyword>
<organism evidence="13 14">
    <name type="scientific">Actinomadura napierensis</name>
    <dbReference type="NCBI Taxonomy" id="267854"/>
    <lineage>
        <taxon>Bacteria</taxon>
        <taxon>Bacillati</taxon>
        <taxon>Actinomycetota</taxon>
        <taxon>Actinomycetes</taxon>
        <taxon>Streptosporangiales</taxon>
        <taxon>Thermomonosporaceae</taxon>
        <taxon>Actinomadura</taxon>
    </lineage>
</organism>
<accession>A0ABN3AG08</accession>
<dbReference type="NCBIfam" id="TIGR04364">
    <property type="entry name" value="methyltran_FxLD"/>
    <property type="match status" value="1"/>
</dbReference>
<evidence type="ECO:0000313" key="13">
    <source>
        <dbReference type="EMBL" id="GAA2166507.1"/>
    </source>
</evidence>
<sequence>MAETHVGPDHTAELRGQMVDALVADGTIISTQIEAVMRAVPRHRFAPDAPLEQAYDAYKAVFTKKDEHEVITSSVSAPQIQAMMLERAEISAGMRILEIGSGGYNAALLAELVGEGGDVTTIDIDPDVTARAERLLAEGGYGSVHVVTGDAEAGVAASAPYDRILVTVGAWDIPPAWTTQLAPAGRLVVPLRIKGLTRSIAFDRLNDHLVGASGQVCGFVPMQGAGVHQEQQLLVTGTGEIALRFDDGLPLEPSRLDNAVRTPRAESWTGVRVGRQESFDTLQLFLATVLPGFCIMAVNPDLDTGLVSPSNKWFSMATVDDGGFAYLTTRPTTDPQTVEFGAHAFGPNGPRLAEIVAAQVRVWDQEQRGGPGPRIEVHPAGTPDDRLPTGRVVDKRHSRVVLSWSAAPSTGDQVVPHTPTAQGE</sequence>
<dbReference type="InterPro" id="IPR000682">
    <property type="entry name" value="PCMT"/>
</dbReference>
<comment type="caution">
    <text evidence="13">The sequence shown here is derived from an EMBL/GenBank/DDBJ whole genome shotgun (WGS) entry which is preliminary data.</text>
</comment>
<evidence type="ECO:0000256" key="11">
    <source>
        <dbReference type="ARBA" id="ARBA00031350"/>
    </source>
</evidence>
<protein>
    <recommendedName>
        <fullName evidence="4">Protein-L-isoaspartate O-methyltransferase</fullName>
        <ecNumber evidence="3">2.1.1.77</ecNumber>
    </recommendedName>
    <alternativeName>
        <fullName evidence="11">L-isoaspartyl protein carboxyl methyltransferase</fullName>
    </alternativeName>
    <alternativeName>
        <fullName evidence="9">Protein L-isoaspartyl methyltransferase</fullName>
    </alternativeName>
    <alternativeName>
        <fullName evidence="10">Protein-beta-aspartate methyltransferase</fullName>
    </alternativeName>
</protein>
<dbReference type="PANTHER" id="PTHR11579:SF0">
    <property type="entry name" value="PROTEIN-L-ISOASPARTATE(D-ASPARTATE) O-METHYLTRANSFERASE"/>
    <property type="match status" value="1"/>
</dbReference>
<evidence type="ECO:0000256" key="10">
    <source>
        <dbReference type="ARBA" id="ARBA00031323"/>
    </source>
</evidence>
<evidence type="ECO:0000256" key="2">
    <source>
        <dbReference type="ARBA" id="ARBA00005369"/>
    </source>
</evidence>
<keyword evidence="8" id="KW-0949">S-adenosyl-L-methionine</keyword>
<dbReference type="EC" id="2.1.1.77" evidence="3"/>
<dbReference type="EMBL" id="BAAAMR010000136">
    <property type="protein sequence ID" value="GAA2166507.1"/>
    <property type="molecule type" value="Genomic_DNA"/>
</dbReference>
<evidence type="ECO:0000256" key="4">
    <source>
        <dbReference type="ARBA" id="ARBA00013346"/>
    </source>
</evidence>
<evidence type="ECO:0000256" key="6">
    <source>
        <dbReference type="ARBA" id="ARBA00022603"/>
    </source>
</evidence>
<dbReference type="InterPro" id="IPR027573">
    <property type="entry name" value="Methyltran_FxLD"/>
</dbReference>
<dbReference type="Gene3D" id="3.40.50.150">
    <property type="entry name" value="Vaccinia Virus protein VP39"/>
    <property type="match status" value="1"/>
</dbReference>
<dbReference type="Pfam" id="PF01135">
    <property type="entry name" value="PCMT"/>
    <property type="match status" value="1"/>
</dbReference>
<keyword evidence="7" id="KW-0808">Transferase</keyword>
<feature type="region of interest" description="Disordered" evidence="12">
    <location>
        <begin position="404"/>
        <end position="424"/>
    </location>
</feature>
<dbReference type="CDD" id="cd02440">
    <property type="entry name" value="AdoMet_MTases"/>
    <property type="match status" value="1"/>
</dbReference>
<feature type="region of interest" description="Disordered" evidence="12">
    <location>
        <begin position="367"/>
        <end position="387"/>
    </location>
</feature>
<dbReference type="InterPro" id="IPR029063">
    <property type="entry name" value="SAM-dependent_MTases_sf"/>
</dbReference>
<dbReference type="PANTHER" id="PTHR11579">
    <property type="entry name" value="PROTEIN-L-ISOASPARTATE O-METHYLTRANSFERASE"/>
    <property type="match status" value="1"/>
</dbReference>
<gene>
    <name evidence="13" type="ORF">GCM10009727_86160</name>
</gene>
<reference evidence="13 14" key="1">
    <citation type="journal article" date="2019" name="Int. J. Syst. Evol. Microbiol.">
        <title>The Global Catalogue of Microorganisms (GCM) 10K type strain sequencing project: providing services to taxonomists for standard genome sequencing and annotation.</title>
        <authorList>
            <consortium name="The Broad Institute Genomics Platform"/>
            <consortium name="The Broad Institute Genome Sequencing Center for Infectious Disease"/>
            <person name="Wu L."/>
            <person name="Ma J."/>
        </authorList>
    </citation>
    <scope>NUCLEOTIDE SEQUENCE [LARGE SCALE GENOMIC DNA]</scope>
    <source>
        <strain evidence="13 14">JCM 13850</strain>
    </source>
</reference>
<evidence type="ECO:0000256" key="12">
    <source>
        <dbReference type="SAM" id="MobiDB-lite"/>
    </source>
</evidence>
<comment type="subcellular location">
    <subcellularLocation>
        <location evidence="1">Cytoplasm</location>
    </subcellularLocation>
</comment>
<dbReference type="Proteomes" id="UP001501020">
    <property type="component" value="Unassembled WGS sequence"/>
</dbReference>
<evidence type="ECO:0000256" key="8">
    <source>
        <dbReference type="ARBA" id="ARBA00022691"/>
    </source>
</evidence>
<comment type="similarity">
    <text evidence="2">Belongs to the methyltransferase superfamily. L-isoaspartyl/D-aspartyl protein methyltransferase family.</text>
</comment>
<name>A0ABN3AG08_9ACTN</name>
<evidence type="ECO:0000256" key="7">
    <source>
        <dbReference type="ARBA" id="ARBA00022679"/>
    </source>
</evidence>
<evidence type="ECO:0000256" key="5">
    <source>
        <dbReference type="ARBA" id="ARBA00022490"/>
    </source>
</evidence>
<dbReference type="SUPFAM" id="SSF53335">
    <property type="entry name" value="S-adenosyl-L-methionine-dependent methyltransferases"/>
    <property type="match status" value="1"/>
</dbReference>
<evidence type="ECO:0000313" key="14">
    <source>
        <dbReference type="Proteomes" id="UP001501020"/>
    </source>
</evidence>
<keyword evidence="14" id="KW-1185">Reference proteome</keyword>